<name>A0A369WHY5_9GAMM</name>
<proteinExistence type="predicted"/>
<organism evidence="2 3">
    <name type="scientific">Motiliproteus coralliicola</name>
    <dbReference type="NCBI Taxonomy" id="2283196"/>
    <lineage>
        <taxon>Bacteria</taxon>
        <taxon>Pseudomonadati</taxon>
        <taxon>Pseudomonadota</taxon>
        <taxon>Gammaproteobacteria</taxon>
        <taxon>Oceanospirillales</taxon>
        <taxon>Oceanospirillaceae</taxon>
        <taxon>Motiliproteus</taxon>
    </lineage>
</organism>
<dbReference type="EMBL" id="QQOH01000004">
    <property type="protein sequence ID" value="RDE19065.1"/>
    <property type="molecule type" value="Genomic_DNA"/>
</dbReference>
<comment type="caution">
    <text evidence="2">The sequence shown here is derived from an EMBL/GenBank/DDBJ whole genome shotgun (WGS) entry which is preliminary data.</text>
</comment>
<protein>
    <recommendedName>
        <fullName evidence="4">DUF2946 domain-containing protein</fullName>
    </recommendedName>
</protein>
<dbReference type="OrthoDB" id="8536886at2"/>
<dbReference type="InterPro" id="IPR021333">
    <property type="entry name" value="DUF2946"/>
</dbReference>
<reference evidence="2 3" key="1">
    <citation type="submission" date="2018-07" db="EMBL/GenBank/DDBJ databases">
        <title>Motiliproteus coralliicola sp. nov., a bacterium isolated from Coral.</title>
        <authorList>
            <person name="Wang G."/>
        </authorList>
    </citation>
    <scope>NUCLEOTIDE SEQUENCE [LARGE SCALE GENOMIC DNA]</scope>
    <source>
        <strain evidence="2 3">C34</strain>
    </source>
</reference>
<evidence type="ECO:0008006" key="4">
    <source>
        <dbReference type="Google" id="ProtNLM"/>
    </source>
</evidence>
<accession>A0A369WHY5</accession>
<dbReference type="Pfam" id="PF11162">
    <property type="entry name" value="DUF2946"/>
    <property type="match status" value="1"/>
</dbReference>
<dbReference type="AlphaFoldDB" id="A0A369WHY5"/>
<gene>
    <name evidence="2" type="ORF">DV711_15855</name>
</gene>
<feature type="region of interest" description="Disordered" evidence="1">
    <location>
        <begin position="107"/>
        <end position="132"/>
    </location>
</feature>
<sequence>MPLTLRRQAGRSPLIYGLVALLLLSQLGGPLVAAAIQHEGGEGRWVQVCSLQGIQLIQVGEDGEIPSSEQRAQGSMQCPLCSLYQLFSCAVPSSGGFESFDSAPIGPQLTHLSGDGPDPFLSPLHPRAPPLA</sequence>
<evidence type="ECO:0000313" key="2">
    <source>
        <dbReference type="EMBL" id="RDE19065.1"/>
    </source>
</evidence>
<dbReference type="Proteomes" id="UP000253769">
    <property type="component" value="Unassembled WGS sequence"/>
</dbReference>
<dbReference type="RefSeq" id="WP_114696687.1">
    <property type="nucleotide sequence ID" value="NZ_QQOH01000004.1"/>
</dbReference>
<keyword evidence="3" id="KW-1185">Reference proteome</keyword>
<evidence type="ECO:0000256" key="1">
    <source>
        <dbReference type="SAM" id="MobiDB-lite"/>
    </source>
</evidence>
<evidence type="ECO:0000313" key="3">
    <source>
        <dbReference type="Proteomes" id="UP000253769"/>
    </source>
</evidence>